<dbReference type="OrthoDB" id="442385at2"/>
<feature type="transmembrane region" description="Helical" evidence="1">
    <location>
        <begin position="353"/>
        <end position="373"/>
    </location>
</feature>
<feature type="transmembrane region" description="Helical" evidence="1">
    <location>
        <begin position="446"/>
        <end position="468"/>
    </location>
</feature>
<evidence type="ECO:0000256" key="1">
    <source>
        <dbReference type="SAM" id="Phobius"/>
    </source>
</evidence>
<gene>
    <name evidence="2" type="ORF">EQG61_06950</name>
</gene>
<feature type="transmembrane region" description="Helical" evidence="1">
    <location>
        <begin position="141"/>
        <end position="161"/>
    </location>
</feature>
<dbReference type="EMBL" id="SBKN01000003">
    <property type="protein sequence ID" value="RXR22964.1"/>
    <property type="molecule type" value="Genomic_DNA"/>
</dbReference>
<dbReference type="RefSeq" id="WP_129461194.1">
    <property type="nucleotide sequence ID" value="NZ_SBKN01000003.1"/>
</dbReference>
<evidence type="ECO:0000313" key="2">
    <source>
        <dbReference type="EMBL" id="RXR22964.1"/>
    </source>
</evidence>
<sequence length="537" mass="61613">MENYNEKRQSLLESIREKIGKPVSVHVVEATIESFGIRENDTMEDYGFASIPDLAQFIFSAIYNSADSTTLKNEKEKEQEILEPIRHKFSDYIFEKAKIFSQYYTLGLFHLLPVFIQIATIIVFGFSLWTFVGFNEIQSTAVVLGVIVGLISTGGFIQVIGKQASFYWNHHDYLRVRRTINYLLKIGVGSIFTVLLLIFTVNLFFHLYPYELLFVVFAYAFLIGILVLVIAPFHTIKQRWAITISVALGTLTAGILKEYTTLSIYFVHWLGIAVAILFAKTILTLYLRKYVKQVKSNSGDSIAIPVFIYHNYQYFIYGFLMYFFIFIDRIFAWSAGVGPSQPFMVYFEKNYELGMDLAIMVYLLLAGVLEYGIASFTRFMDIGQKVISASTPEMYSNHIRKMYWQQVVLLFITGFLAFFGVFELIHASWGFQAKFHHELGGLSFKVFLIGGVSYLILAWGILNTLYLFTLGQIKKPLKALIYACSMNLLVGFVLSRLISYECSVFGLLAGSILFQLITMKDTFKYIKNLDYHYYAAY</sequence>
<name>A0A4Q1KB31_9FLAO</name>
<feature type="transmembrane region" description="Helical" evidence="1">
    <location>
        <begin position="182"/>
        <end position="206"/>
    </location>
</feature>
<feature type="transmembrane region" description="Helical" evidence="1">
    <location>
        <begin position="103"/>
        <end position="129"/>
    </location>
</feature>
<protein>
    <recommendedName>
        <fullName evidence="4">Exopolysaccharide Exporter (EPS-E)</fullName>
    </recommendedName>
</protein>
<evidence type="ECO:0000313" key="3">
    <source>
        <dbReference type="Proteomes" id="UP000289857"/>
    </source>
</evidence>
<feature type="transmembrane region" description="Helical" evidence="1">
    <location>
        <begin position="262"/>
        <end position="287"/>
    </location>
</feature>
<proteinExistence type="predicted"/>
<keyword evidence="1" id="KW-0472">Membrane</keyword>
<accession>A0A4Q1KB31</accession>
<reference evidence="3" key="1">
    <citation type="submission" date="2019-01" db="EMBL/GenBank/DDBJ databases">
        <title>Cytophagaceae bacterium strain CAR-16.</title>
        <authorList>
            <person name="Chen W.-M."/>
        </authorList>
    </citation>
    <scope>NUCLEOTIDE SEQUENCE [LARGE SCALE GENOMIC DNA]</scope>
    <source>
        <strain evidence="3">WWJ-16</strain>
    </source>
</reference>
<keyword evidence="3" id="KW-1185">Reference proteome</keyword>
<organism evidence="2 3">
    <name type="scientific">Flavobacterium stagni</name>
    <dbReference type="NCBI Taxonomy" id="2506421"/>
    <lineage>
        <taxon>Bacteria</taxon>
        <taxon>Pseudomonadati</taxon>
        <taxon>Bacteroidota</taxon>
        <taxon>Flavobacteriia</taxon>
        <taxon>Flavobacteriales</taxon>
        <taxon>Flavobacteriaceae</taxon>
        <taxon>Flavobacterium</taxon>
    </lineage>
</organism>
<feature type="transmembrane region" description="Helical" evidence="1">
    <location>
        <begin position="212"/>
        <end position="233"/>
    </location>
</feature>
<feature type="transmembrane region" description="Helical" evidence="1">
    <location>
        <begin position="407"/>
        <end position="426"/>
    </location>
</feature>
<keyword evidence="1" id="KW-1133">Transmembrane helix</keyword>
<evidence type="ECO:0008006" key="4">
    <source>
        <dbReference type="Google" id="ProtNLM"/>
    </source>
</evidence>
<feature type="transmembrane region" description="Helical" evidence="1">
    <location>
        <begin position="314"/>
        <end position="333"/>
    </location>
</feature>
<dbReference type="Proteomes" id="UP000289857">
    <property type="component" value="Unassembled WGS sequence"/>
</dbReference>
<comment type="caution">
    <text evidence="2">The sequence shown here is derived from an EMBL/GenBank/DDBJ whole genome shotgun (WGS) entry which is preliminary data.</text>
</comment>
<keyword evidence="1" id="KW-0812">Transmembrane</keyword>
<dbReference type="AlphaFoldDB" id="A0A4Q1KB31"/>
<feature type="transmembrane region" description="Helical" evidence="1">
    <location>
        <begin position="240"/>
        <end position="256"/>
    </location>
</feature>